<evidence type="ECO:0000313" key="2">
    <source>
        <dbReference type="EMBL" id="ACY75896.1"/>
    </source>
</evidence>
<evidence type="ECO:0000313" key="4">
    <source>
        <dbReference type="Proteomes" id="UP000013923"/>
    </source>
</evidence>
<dbReference type="Proteomes" id="UP000013923">
    <property type="component" value="Genome"/>
</dbReference>
<reference evidence="1 3" key="1">
    <citation type="journal article" date="2005" name="PLoS Biol.">
        <title>Three Prochlorococcus cyanophage genomes: signature features and ecological interpretations.</title>
        <authorList>
            <person name="Sullivan M.B."/>
            <person name="Coleman M.L."/>
            <person name="Weigele P."/>
            <person name="Rohwer F."/>
            <person name="Chisholm S.W."/>
        </authorList>
    </citation>
    <scope>NUCLEOTIDE SEQUENCE</scope>
</reference>
<proteinExistence type="predicted"/>
<dbReference type="GeneID" id="3294399"/>
<gene>
    <name evidence="2" type="ORF">PCMG_00020</name>
    <name evidence="1" type="ORF">PSSM2_020</name>
</gene>
<organismHost>
    <name type="scientific">Prochlorococcus</name>
    <dbReference type="NCBI Taxonomy" id="1218"/>
</organismHost>
<name>Q58MY4_BPPRM</name>
<reference evidence="1 3" key="3">
    <citation type="journal article" date="2010" name="Environ. Microbiol.">
        <title>Genomic analysis of oceanic cyanobacterial myoviruses compared with T4-like myoviruses from diverse hosts and environments.</title>
        <authorList>
            <person name="Sullivan M.B."/>
            <person name="Huang K.H."/>
            <person name="Ignacio-Espinoza J.C."/>
            <person name="Berlin A.M."/>
            <person name="Kelly L."/>
            <person name="Weigele P.R."/>
            <person name="DeFrancesco A.S."/>
            <person name="Kern S.E."/>
            <person name="Thompson L.R."/>
            <person name="Young S."/>
            <person name="Yandava C."/>
            <person name="Fu R."/>
            <person name="Krastins B."/>
            <person name="Chase M."/>
            <person name="Sarracino D."/>
            <person name="Osburne M.S."/>
            <person name="Henn M.R."/>
            <person name="Chisholm S.W."/>
        </authorList>
    </citation>
    <scope>NUCLEOTIDE SEQUENCE [LARGE SCALE GENOMIC DNA]</scope>
</reference>
<protein>
    <submittedName>
        <fullName evidence="1">Uncharacterized protein</fullName>
    </submittedName>
</protein>
<organism evidence="1 3">
    <name type="scientific">Prochlorococcus phage P-SSM2</name>
    <dbReference type="NCBI Taxonomy" id="268746"/>
    <lineage>
        <taxon>Viruses</taxon>
        <taxon>Duplodnaviria</taxon>
        <taxon>Heunggongvirae</taxon>
        <taxon>Uroviricota</taxon>
        <taxon>Caudoviricetes</taxon>
        <taxon>Pantevenvirales</taxon>
        <taxon>Kyanoviridae</taxon>
        <taxon>Salacisavirus</taxon>
        <taxon>Salacisavirus pssm2</taxon>
    </lineage>
</organism>
<accession>Q58MY4</accession>
<reference evidence="2 4" key="2">
    <citation type="submission" date="2009-10" db="EMBL/GenBank/DDBJ databases">
        <title>The Genome Sequence of Prochlorococcus phage P-SSM2.</title>
        <authorList>
            <consortium name="The Broad Institute Genome Sequencing Platform"/>
            <person name="Henn M.R."/>
            <person name="Sullivan M.S."/>
            <person name="Osburne M.S."/>
            <person name="Levin J."/>
            <person name="Malboeuf C."/>
            <person name="Casali M."/>
            <person name="Russ C."/>
            <person name="Lennon N."/>
            <person name="Chapman S.B."/>
            <person name="Erlich R."/>
            <person name="Young S.K."/>
            <person name="Koehrsen M."/>
            <person name="Yandava C."/>
            <person name="Zeng Q."/>
            <person name="Alvarado L."/>
            <person name="Anderson S."/>
            <person name="Berlin A."/>
            <person name="Borenstein D."/>
            <person name="Chen Z."/>
            <person name="Engels R."/>
            <person name="Freedman E."/>
            <person name="Gellesch M."/>
            <person name="Goldberg J."/>
            <person name="Green L."/>
            <person name="Griggs A."/>
            <person name="Gujja S."/>
            <person name="Heilman E.R."/>
            <person name="Heiman D."/>
            <person name="Hepburn T."/>
            <person name="Howarth C."/>
            <person name="Jen D."/>
            <person name="Larson L."/>
            <person name="Lewis B."/>
            <person name="Mehta T."/>
            <person name="Park D."/>
            <person name="Pearson M."/>
            <person name="Richards J."/>
            <person name="Rizzolo K."/>
            <person name="Roberts A."/>
            <person name="Ryan E."/>
            <person name="Saif S."/>
            <person name="Shea T."/>
            <person name="Shenoy N."/>
            <person name="Sisk P."/>
            <person name="Stolte C."/>
            <person name="Sykes S."/>
            <person name="Walk T."/>
            <person name="White J."/>
            <person name="Yu Q."/>
            <person name="Coleman M.L."/>
            <person name="Huang K.H."/>
            <person name="Weigele P.R."/>
            <person name="DeFrancesco A.S."/>
            <person name="Kern S.E."/>
            <person name="Thompson L.R."/>
            <person name="Fu R."/>
            <person name="Hombeck B."/>
            <person name="Chisholm S.W."/>
            <person name="Haas B."/>
            <person name="Nusbaum C."/>
            <person name="Birren B."/>
        </authorList>
    </citation>
    <scope>NUCLEOTIDE SEQUENCE [LARGE SCALE GENOMIC DNA]</scope>
    <source>
        <strain evidence="2">P-SSM2</strain>
    </source>
</reference>
<dbReference type="KEGG" id="vg:3294399"/>
<sequence length="174" mass="18791">MTKQPSWQKRQVDSFGNFKVEYGNPSNHLGGPAVFSLIGNGAGGTGKLGLRESGTFDIIVDQTVKITGAANNQRPDGGNGVEIISMEGGIAINCQKGTLKINAKNIEINSNTNITFKASEKITHDADHVHFHVRDLDVDPGRFNGNVKRGDVMVREIGFLFTAYSGSEVKEWGT</sequence>
<dbReference type="EMBL" id="AY939844">
    <property type="protein sequence ID" value="AAX44398.1"/>
    <property type="molecule type" value="Genomic_DNA"/>
</dbReference>
<evidence type="ECO:0000313" key="1">
    <source>
        <dbReference type="EMBL" id="AAX44398.1"/>
    </source>
</evidence>
<keyword evidence="3" id="KW-1185">Reference proteome</keyword>
<dbReference type="Proteomes" id="UP000000991">
    <property type="component" value="Segment"/>
</dbReference>
<evidence type="ECO:0000313" key="3">
    <source>
        <dbReference type="Proteomes" id="UP000000991"/>
    </source>
</evidence>
<dbReference type="EMBL" id="GU071092">
    <property type="protein sequence ID" value="ACY75896.1"/>
    <property type="molecule type" value="Genomic_DNA"/>
</dbReference>
<dbReference type="RefSeq" id="YP_214252.1">
    <property type="nucleotide sequence ID" value="NC_006883.2"/>
</dbReference>